<dbReference type="AlphaFoldDB" id="A0A6M3XMP6"/>
<proteinExistence type="predicted"/>
<protein>
    <submittedName>
        <fullName evidence="1">Uncharacterized protein</fullName>
    </submittedName>
</protein>
<gene>
    <name evidence="1" type="ORF">TM448B01528_0003</name>
</gene>
<name>A0A6M3XMP6_9ZZZZ</name>
<organism evidence="1">
    <name type="scientific">viral metagenome</name>
    <dbReference type="NCBI Taxonomy" id="1070528"/>
    <lineage>
        <taxon>unclassified sequences</taxon>
        <taxon>metagenomes</taxon>
        <taxon>organismal metagenomes</taxon>
    </lineage>
</organism>
<reference evidence="1" key="1">
    <citation type="submission" date="2020-03" db="EMBL/GenBank/DDBJ databases">
        <title>The deep terrestrial virosphere.</title>
        <authorList>
            <person name="Holmfeldt K."/>
            <person name="Nilsson E."/>
            <person name="Simone D."/>
            <person name="Lopez-Fernandez M."/>
            <person name="Wu X."/>
            <person name="de Brujin I."/>
            <person name="Lundin D."/>
            <person name="Andersson A."/>
            <person name="Bertilsson S."/>
            <person name="Dopson M."/>
        </authorList>
    </citation>
    <scope>NUCLEOTIDE SEQUENCE</scope>
    <source>
        <strain evidence="1">TM448B01528</strain>
    </source>
</reference>
<sequence>MRAKDIFEYITTQEGLYKKTIQINDVWDWGMREHIEDRSIYKNSNIRGDKKKGTINEVPIKNIMRPILNLKYRAEDIDVKDITLYIDDPELYHLSFLVKKYHDDVYVLENDLDTFFDQVKESKIDLGGGLAKNIGKGKPEYVPLESIAFCDQSSIMNAPIGLLHKYSPAQLKEFEKKGWGNKDNGATTTIDDLITIVANDKGDIPGPDIKVYEVHGVLPNEYLDDQRQDQDEYKQQFQVVTFYKDEKGNRQGLILYRKESKNPFKMVTTEEIFNRSLGWGGIEELMESQVWVNYDEVVKKDFLDSASKTIIVTDDPTIVAKHPSGMKDMDNLEFLELQEGKTAKVLDTYPRNIALFEQSVVEWQEHAKDLGSAPDALQGKQPPSGTPFRLEERVVQEGKGIHEYRRGKYAKWIEEVYRDWIIPYIAKKITEGTKFLAELSLDELQMVAESVSIVERNKMVKKKVLEGRIVTQEEADAHQLLAKENFMKGGTKQFIEILKDELKDMPIKIKINVAGKQNDLGLMADKITNIFRQIFANPEGFMQVMAIPGAAKSFNAMLEYSGMNPMDFSFVSSPQEMQEQMNNKQQ</sequence>
<dbReference type="EMBL" id="MT144777">
    <property type="protein sequence ID" value="QJH99240.1"/>
    <property type="molecule type" value="Genomic_DNA"/>
</dbReference>
<accession>A0A6M3XMP6</accession>
<evidence type="ECO:0000313" key="1">
    <source>
        <dbReference type="EMBL" id="QJH99240.1"/>
    </source>
</evidence>